<feature type="compositionally biased region" description="Pro residues" evidence="1">
    <location>
        <begin position="1"/>
        <end position="21"/>
    </location>
</feature>
<feature type="compositionally biased region" description="Low complexity" evidence="1">
    <location>
        <begin position="71"/>
        <end position="80"/>
    </location>
</feature>
<gene>
    <name evidence="2" type="ORF">EJ04DRAFT_167656</name>
</gene>
<organism evidence="2 3">
    <name type="scientific">Polyplosphaeria fusca</name>
    <dbReference type="NCBI Taxonomy" id="682080"/>
    <lineage>
        <taxon>Eukaryota</taxon>
        <taxon>Fungi</taxon>
        <taxon>Dikarya</taxon>
        <taxon>Ascomycota</taxon>
        <taxon>Pezizomycotina</taxon>
        <taxon>Dothideomycetes</taxon>
        <taxon>Pleosporomycetidae</taxon>
        <taxon>Pleosporales</taxon>
        <taxon>Tetraplosphaeriaceae</taxon>
        <taxon>Polyplosphaeria</taxon>
    </lineage>
</organism>
<dbReference type="OrthoDB" id="3801423at2759"/>
<feature type="region of interest" description="Disordered" evidence="1">
    <location>
        <begin position="1"/>
        <end position="193"/>
    </location>
</feature>
<evidence type="ECO:0000256" key="1">
    <source>
        <dbReference type="SAM" id="MobiDB-lite"/>
    </source>
</evidence>
<comment type="caution">
    <text evidence="2">The sequence shown here is derived from an EMBL/GenBank/DDBJ whole genome shotgun (WGS) entry which is preliminary data.</text>
</comment>
<feature type="compositionally biased region" description="Low complexity" evidence="1">
    <location>
        <begin position="102"/>
        <end position="112"/>
    </location>
</feature>
<feature type="compositionally biased region" description="Low complexity" evidence="1">
    <location>
        <begin position="127"/>
        <end position="163"/>
    </location>
</feature>
<evidence type="ECO:0000313" key="3">
    <source>
        <dbReference type="Proteomes" id="UP000799444"/>
    </source>
</evidence>
<sequence length="193" mass="19905">MSGLPSQPPSPSNSNPNPPKNSGPSDQQAASTSTDESHRPDVHHSLPSPGISLSTTTGSDLSAPRIVITEPASPSRSSQRARTEEPPLRQGRTLVSRHRSGHSSSQPPRRSSTPYARPRTRSQSQDTRTATSSAMSSASSSPGNTATSGTSGPYTSTTGSNPGYHLPYAPFPYPMPGNARGGGSNTQGSGSGK</sequence>
<name>A0A9P4V7F1_9PLEO</name>
<keyword evidence="3" id="KW-1185">Reference proteome</keyword>
<feature type="compositionally biased region" description="Polar residues" evidence="1">
    <location>
        <begin position="51"/>
        <end position="60"/>
    </location>
</feature>
<protein>
    <submittedName>
        <fullName evidence="2">Uncharacterized protein</fullName>
    </submittedName>
</protein>
<feature type="compositionally biased region" description="Basic and acidic residues" evidence="1">
    <location>
        <begin position="35"/>
        <end position="44"/>
    </location>
</feature>
<proteinExistence type="predicted"/>
<dbReference type="EMBL" id="ML996099">
    <property type="protein sequence ID" value="KAF2740834.1"/>
    <property type="molecule type" value="Genomic_DNA"/>
</dbReference>
<evidence type="ECO:0000313" key="2">
    <source>
        <dbReference type="EMBL" id="KAF2740834.1"/>
    </source>
</evidence>
<dbReference type="AlphaFoldDB" id="A0A9P4V7F1"/>
<accession>A0A9P4V7F1</accession>
<feature type="compositionally biased region" description="Gly residues" evidence="1">
    <location>
        <begin position="179"/>
        <end position="193"/>
    </location>
</feature>
<reference evidence="2" key="1">
    <citation type="journal article" date="2020" name="Stud. Mycol.">
        <title>101 Dothideomycetes genomes: a test case for predicting lifestyles and emergence of pathogens.</title>
        <authorList>
            <person name="Haridas S."/>
            <person name="Albert R."/>
            <person name="Binder M."/>
            <person name="Bloem J."/>
            <person name="Labutti K."/>
            <person name="Salamov A."/>
            <person name="Andreopoulos B."/>
            <person name="Baker S."/>
            <person name="Barry K."/>
            <person name="Bills G."/>
            <person name="Bluhm B."/>
            <person name="Cannon C."/>
            <person name="Castanera R."/>
            <person name="Culley D."/>
            <person name="Daum C."/>
            <person name="Ezra D."/>
            <person name="Gonzalez J."/>
            <person name="Henrissat B."/>
            <person name="Kuo A."/>
            <person name="Liang C."/>
            <person name="Lipzen A."/>
            <person name="Lutzoni F."/>
            <person name="Magnuson J."/>
            <person name="Mondo S."/>
            <person name="Nolan M."/>
            <person name="Ohm R."/>
            <person name="Pangilinan J."/>
            <person name="Park H.-J."/>
            <person name="Ramirez L."/>
            <person name="Alfaro M."/>
            <person name="Sun H."/>
            <person name="Tritt A."/>
            <person name="Yoshinaga Y."/>
            <person name="Zwiers L.-H."/>
            <person name="Turgeon B."/>
            <person name="Goodwin S."/>
            <person name="Spatafora J."/>
            <person name="Crous P."/>
            <person name="Grigoriev I."/>
        </authorList>
    </citation>
    <scope>NUCLEOTIDE SEQUENCE</scope>
    <source>
        <strain evidence="2">CBS 125425</strain>
    </source>
</reference>
<dbReference type="Proteomes" id="UP000799444">
    <property type="component" value="Unassembled WGS sequence"/>
</dbReference>